<gene>
    <name evidence="2" type="ORF">FNK824_LOCUS15704</name>
</gene>
<evidence type="ECO:0000256" key="1">
    <source>
        <dbReference type="SAM" id="MobiDB-lite"/>
    </source>
</evidence>
<comment type="caution">
    <text evidence="2">The sequence shown here is derived from an EMBL/GenBank/DDBJ whole genome shotgun (WGS) entry which is preliminary data.</text>
</comment>
<evidence type="ECO:0000313" key="2">
    <source>
        <dbReference type="EMBL" id="CAF3813312.1"/>
    </source>
</evidence>
<dbReference type="AlphaFoldDB" id="A0A819CUB4"/>
<dbReference type="EMBL" id="CAJOBE010002302">
    <property type="protein sequence ID" value="CAF3813312.1"/>
    <property type="molecule type" value="Genomic_DNA"/>
</dbReference>
<accession>A0A819CUB4</accession>
<reference evidence="2" key="1">
    <citation type="submission" date="2021-02" db="EMBL/GenBank/DDBJ databases">
        <authorList>
            <person name="Nowell W R."/>
        </authorList>
    </citation>
    <scope>NUCLEOTIDE SEQUENCE</scope>
</reference>
<name>A0A819CUB4_9BILA</name>
<organism evidence="2 3">
    <name type="scientific">Rotaria sordida</name>
    <dbReference type="NCBI Taxonomy" id="392033"/>
    <lineage>
        <taxon>Eukaryota</taxon>
        <taxon>Metazoa</taxon>
        <taxon>Spiralia</taxon>
        <taxon>Gnathifera</taxon>
        <taxon>Rotifera</taxon>
        <taxon>Eurotatoria</taxon>
        <taxon>Bdelloidea</taxon>
        <taxon>Philodinida</taxon>
        <taxon>Philodinidae</taxon>
        <taxon>Rotaria</taxon>
    </lineage>
</organism>
<feature type="region of interest" description="Disordered" evidence="1">
    <location>
        <begin position="1"/>
        <end position="23"/>
    </location>
</feature>
<sequence>MNEAIDDNKIESQPPTIHVVEDSIASRTKEITKRAKREPVQILPPAPKIKKGQREEKSNVDSLELCSILAYSCLKPKVQYFDKKPTIFVLHQLIRNGSSKQTNRTLSKHVQILLSPLSANAYMLVGLSCRYRHVGILLSCSTTNL</sequence>
<dbReference type="Proteomes" id="UP000663874">
    <property type="component" value="Unassembled WGS sequence"/>
</dbReference>
<protein>
    <submittedName>
        <fullName evidence="2">Uncharacterized protein</fullName>
    </submittedName>
</protein>
<feature type="compositionally biased region" description="Basic and acidic residues" evidence="1">
    <location>
        <begin position="1"/>
        <end position="10"/>
    </location>
</feature>
<proteinExistence type="predicted"/>
<evidence type="ECO:0000313" key="3">
    <source>
        <dbReference type="Proteomes" id="UP000663874"/>
    </source>
</evidence>